<evidence type="ECO:0000313" key="1">
    <source>
        <dbReference type="EMBL" id="QBX57590.1"/>
    </source>
</evidence>
<organism evidence="1 2">
    <name type="scientific">Nocardioides seonyuensis</name>
    <dbReference type="NCBI Taxonomy" id="2518371"/>
    <lineage>
        <taxon>Bacteria</taxon>
        <taxon>Bacillati</taxon>
        <taxon>Actinomycetota</taxon>
        <taxon>Actinomycetes</taxon>
        <taxon>Propionibacteriales</taxon>
        <taxon>Nocardioidaceae</taxon>
        <taxon>Nocardioides</taxon>
    </lineage>
</organism>
<sequence length="138" mass="16073">MWDRVVDPEGINHEMRPWMTMTMPRAARGLTVETVPLGRPLGRAWLRLLGVVPFDYDDLTIVEIDPGRRFLERSTMLSMSRWEHERTLTPVPGGTRVHDRVVLEPRLPVPGLSAVLARVVDLFFKHRQRRLRAHFSRD</sequence>
<dbReference type="SUPFAM" id="SSF55961">
    <property type="entry name" value="Bet v1-like"/>
    <property type="match status" value="1"/>
</dbReference>
<evidence type="ECO:0000313" key="2">
    <source>
        <dbReference type="Proteomes" id="UP000294853"/>
    </source>
</evidence>
<dbReference type="Proteomes" id="UP000294853">
    <property type="component" value="Chromosome"/>
</dbReference>
<name>A0A4P7IKW1_9ACTN</name>
<evidence type="ECO:0008006" key="3">
    <source>
        <dbReference type="Google" id="ProtNLM"/>
    </source>
</evidence>
<dbReference type="Gene3D" id="3.30.530.20">
    <property type="match status" value="1"/>
</dbReference>
<dbReference type="InterPro" id="IPR023393">
    <property type="entry name" value="START-like_dom_sf"/>
</dbReference>
<keyword evidence="2" id="KW-1185">Reference proteome</keyword>
<accession>A0A4P7IKW1</accession>
<proteinExistence type="predicted"/>
<dbReference type="EMBL" id="CP038436">
    <property type="protein sequence ID" value="QBX57590.1"/>
    <property type="molecule type" value="Genomic_DNA"/>
</dbReference>
<dbReference type="KEGG" id="nsn:EXE58_12430"/>
<dbReference type="AlphaFoldDB" id="A0A4P7IKW1"/>
<dbReference type="OrthoDB" id="7063435at2"/>
<protein>
    <recommendedName>
        <fullName evidence="3">SRPBCC family protein</fullName>
    </recommendedName>
</protein>
<reference evidence="1 2" key="1">
    <citation type="submission" date="2019-03" db="EMBL/GenBank/DDBJ databases">
        <title>Three New Species of Nocardioides, Nocardioides euryhalodurans sp. nov., Nocardioides seonyuensis sp. nov. and Nocardioides eburneoflavus sp. nov. Iolated from Soil.</title>
        <authorList>
            <person name="Roh S.G."/>
            <person name="Lee C."/>
            <person name="Kim M.-K."/>
            <person name="Kim S.B."/>
        </authorList>
    </citation>
    <scope>NUCLEOTIDE SEQUENCE [LARGE SCALE GENOMIC DNA]</scope>
    <source>
        <strain evidence="1 2">MMS17-SY207-3</strain>
    </source>
</reference>
<gene>
    <name evidence="1" type="ORF">EXE58_12430</name>
</gene>